<organism evidence="2 3">
    <name type="scientific">Biomphalaria glabrata</name>
    <name type="common">Bloodfluke planorb</name>
    <name type="synonym">Freshwater snail</name>
    <dbReference type="NCBI Taxonomy" id="6526"/>
    <lineage>
        <taxon>Eukaryota</taxon>
        <taxon>Metazoa</taxon>
        <taxon>Spiralia</taxon>
        <taxon>Lophotrochozoa</taxon>
        <taxon>Mollusca</taxon>
        <taxon>Gastropoda</taxon>
        <taxon>Heterobranchia</taxon>
        <taxon>Euthyneura</taxon>
        <taxon>Panpulmonata</taxon>
        <taxon>Hygrophila</taxon>
        <taxon>Lymnaeoidea</taxon>
        <taxon>Planorbidae</taxon>
        <taxon>Biomphalaria</taxon>
    </lineage>
</organism>
<proteinExistence type="predicted"/>
<feature type="compositionally biased region" description="Basic and acidic residues" evidence="1">
    <location>
        <begin position="219"/>
        <end position="234"/>
    </location>
</feature>
<dbReference type="KEGG" id="bgt:106056939"/>
<name>A0A2C9LW82_BIOGL</name>
<feature type="region of interest" description="Disordered" evidence="1">
    <location>
        <begin position="36"/>
        <end position="82"/>
    </location>
</feature>
<accession>A0A2C9LW82</accession>
<dbReference type="PANTHER" id="PTHR33772:SF1">
    <property type="entry name" value="PROTEIN TBATA"/>
    <property type="match status" value="1"/>
</dbReference>
<reference evidence="2" key="1">
    <citation type="submission" date="2020-05" db="UniProtKB">
        <authorList>
            <consortium name="EnsemblMetazoa"/>
        </authorList>
    </citation>
    <scope>IDENTIFICATION</scope>
    <source>
        <strain evidence="2">BB02</strain>
    </source>
</reference>
<feature type="compositionally biased region" description="Polar residues" evidence="1">
    <location>
        <begin position="259"/>
        <end position="268"/>
    </location>
</feature>
<evidence type="ECO:0000256" key="1">
    <source>
        <dbReference type="SAM" id="MobiDB-lite"/>
    </source>
</evidence>
<evidence type="ECO:0008006" key="4">
    <source>
        <dbReference type="Google" id="ProtNLM"/>
    </source>
</evidence>
<feature type="compositionally biased region" description="Basic and acidic residues" evidence="1">
    <location>
        <begin position="36"/>
        <end position="52"/>
    </location>
</feature>
<feature type="region of interest" description="Disordered" evidence="1">
    <location>
        <begin position="210"/>
        <end position="268"/>
    </location>
</feature>
<evidence type="ECO:0000313" key="2">
    <source>
        <dbReference type="EnsemblMetazoa" id="BGLB035688-PA"/>
    </source>
</evidence>
<dbReference type="Proteomes" id="UP000076420">
    <property type="component" value="Unassembled WGS sequence"/>
</dbReference>
<dbReference type="VEuPathDB" id="VectorBase:BGLB035688"/>
<protein>
    <recommendedName>
        <fullName evidence="4">Protein TBATA</fullName>
    </recommendedName>
</protein>
<dbReference type="PANTHER" id="PTHR33772">
    <property type="entry name" value="THYMUS, BRAIN AND TESTES-ASSOCIATED"/>
    <property type="match status" value="1"/>
</dbReference>
<dbReference type="STRING" id="6526.A0A2C9LW82"/>
<dbReference type="InterPro" id="IPR037394">
    <property type="entry name" value="TBATA-like"/>
</dbReference>
<dbReference type="AlphaFoldDB" id="A0A2C9LW82"/>
<dbReference type="EnsemblMetazoa" id="BGLB035688-RA">
    <property type="protein sequence ID" value="BGLB035688-PA"/>
    <property type="gene ID" value="BGLB035688"/>
</dbReference>
<dbReference type="Pfam" id="PF15256">
    <property type="entry name" value="SPATIAL"/>
    <property type="match status" value="1"/>
</dbReference>
<dbReference type="OrthoDB" id="9982103at2759"/>
<sequence>MPDSLFKQRTRVPVTEAWRDELAAFTKSLLQDNEALQKELSADQRAEEDKRPRSTMYSPETGRLIPPPSRAMSRGASRRGRGNQQFVTGSLQHISADPDLENIVMVMLCQILQTDDLNAVQAWLCSAGPREKELVMGLVKTAIAGKDEYYKQYPAEYITDNGREKLPPINGKSSGEVNRTNHKTNYISEIQEASQPVKPASPVLRRSKTTLQPAMLQPRQEKSFSAKEKTDSTKKQNQAPKLQLKYSKAQPTDKKEPMWSQNQSLNTF</sequence>
<gene>
    <name evidence="2" type="primary">106056939</name>
</gene>
<dbReference type="VEuPathDB" id="VectorBase:BGLAX_051286"/>
<evidence type="ECO:0000313" key="3">
    <source>
        <dbReference type="Proteomes" id="UP000076420"/>
    </source>
</evidence>